<evidence type="ECO:0008006" key="4">
    <source>
        <dbReference type="Google" id="ProtNLM"/>
    </source>
</evidence>
<dbReference type="Gene3D" id="1.20.1250.20">
    <property type="entry name" value="MFS general substrate transporter like domains"/>
    <property type="match status" value="1"/>
</dbReference>
<dbReference type="InterPro" id="IPR036259">
    <property type="entry name" value="MFS_trans_sf"/>
</dbReference>
<name>A0A319CX94_9EURO</name>
<feature type="transmembrane region" description="Helical" evidence="1">
    <location>
        <begin position="241"/>
        <end position="261"/>
    </location>
</feature>
<evidence type="ECO:0000313" key="2">
    <source>
        <dbReference type="EMBL" id="PYH80238.1"/>
    </source>
</evidence>
<dbReference type="EMBL" id="KZ821711">
    <property type="protein sequence ID" value="PYH80238.1"/>
    <property type="molecule type" value="Genomic_DNA"/>
</dbReference>
<dbReference type="SUPFAM" id="SSF103473">
    <property type="entry name" value="MFS general substrate transporter"/>
    <property type="match status" value="1"/>
</dbReference>
<keyword evidence="1" id="KW-0472">Membrane</keyword>
<keyword evidence="3" id="KW-1185">Reference proteome</keyword>
<evidence type="ECO:0000256" key="1">
    <source>
        <dbReference type="SAM" id="Phobius"/>
    </source>
</evidence>
<dbReference type="PANTHER" id="PTHR11360">
    <property type="entry name" value="MONOCARBOXYLATE TRANSPORTER"/>
    <property type="match status" value="1"/>
</dbReference>
<accession>A0A319CX94</accession>
<gene>
    <name evidence="2" type="ORF">BO82DRAFT_417863</name>
</gene>
<feature type="transmembrane region" description="Helical" evidence="1">
    <location>
        <begin position="20"/>
        <end position="43"/>
    </location>
</feature>
<dbReference type="GeneID" id="37142786"/>
<dbReference type="RefSeq" id="XP_025490438.1">
    <property type="nucleotide sequence ID" value="XM_025640044.1"/>
</dbReference>
<dbReference type="Proteomes" id="UP000248340">
    <property type="component" value="Unassembled WGS sequence"/>
</dbReference>
<dbReference type="InterPro" id="IPR050327">
    <property type="entry name" value="Proton-linked_MCT"/>
</dbReference>
<dbReference type="VEuPathDB" id="FungiDB:BO82DRAFT_417863"/>
<evidence type="ECO:0000313" key="3">
    <source>
        <dbReference type="Proteomes" id="UP000248340"/>
    </source>
</evidence>
<keyword evidence="1" id="KW-0812">Transmembrane</keyword>
<keyword evidence="1" id="KW-1133">Transmembrane helix</keyword>
<dbReference type="PANTHER" id="PTHR11360:SF284">
    <property type="entry name" value="EG:103B4.3 PROTEIN-RELATED"/>
    <property type="match status" value="1"/>
</dbReference>
<feature type="transmembrane region" description="Helical" evidence="1">
    <location>
        <begin position="273"/>
        <end position="296"/>
    </location>
</feature>
<sequence length="313" mass="34631">MHRPPPIESPKRDHSRRHYVLIVLSGFMRNFTACGIVFAYGVYQAKYEKMATRHGTPFTGASSAEITLIGSLSSAIMKLGAPFVVAWCKCFSPRILRHRGLALPTLAGAASRHRQLSLIIHAFDDRTTNMVLRMPRPRPGFHFGRHRHRGSDVRPRDSGLYLRPRLPGYTPVYYISSYGQTLGYTTCAMRLGRSPDLPAAKACFIVFTVLYGLFASAYIGLSSPALVELFGLEDMPRITGIMYMMQGAAGLVGTPVAGLLVRTSNGKTTSRSYLDMAIFVGALMVASTLAVAWVHVEQGFGRVRGHYSWVWKL</sequence>
<protein>
    <recommendedName>
        <fullName evidence="4">MFS general substrate transporter</fullName>
    </recommendedName>
</protein>
<organism evidence="2 3">
    <name type="scientific">Aspergillus uvarum CBS 121591</name>
    <dbReference type="NCBI Taxonomy" id="1448315"/>
    <lineage>
        <taxon>Eukaryota</taxon>
        <taxon>Fungi</taxon>
        <taxon>Dikarya</taxon>
        <taxon>Ascomycota</taxon>
        <taxon>Pezizomycotina</taxon>
        <taxon>Eurotiomycetes</taxon>
        <taxon>Eurotiomycetidae</taxon>
        <taxon>Eurotiales</taxon>
        <taxon>Aspergillaceae</taxon>
        <taxon>Aspergillus</taxon>
        <taxon>Aspergillus subgen. Circumdati</taxon>
    </lineage>
</organism>
<proteinExistence type="predicted"/>
<feature type="transmembrane region" description="Helical" evidence="1">
    <location>
        <begin position="199"/>
        <end position="221"/>
    </location>
</feature>
<dbReference type="AlphaFoldDB" id="A0A319CX94"/>
<reference evidence="2 3" key="1">
    <citation type="submission" date="2016-12" db="EMBL/GenBank/DDBJ databases">
        <title>The genomes of Aspergillus section Nigri reveals drivers in fungal speciation.</title>
        <authorList>
            <consortium name="DOE Joint Genome Institute"/>
            <person name="Vesth T.C."/>
            <person name="Nybo J."/>
            <person name="Theobald S."/>
            <person name="Brandl J."/>
            <person name="Frisvad J.C."/>
            <person name="Nielsen K.F."/>
            <person name="Lyhne E.K."/>
            <person name="Kogle M.E."/>
            <person name="Kuo A."/>
            <person name="Riley R."/>
            <person name="Clum A."/>
            <person name="Nolan M."/>
            <person name="Lipzen A."/>
            <person name="Salamov A."/>
            <person name="Henrissat B."/>
            <person name="Wiebenga A."/>
            <person name="De Vries R.P."/>
            <person name="Grigoriev I.V."/>
            <person name="Mortensen U.H."/>
            <person name="Andersen M.R."/>
            <person name="Baker S.E."/>
        </authorList>
    </citation>
    <scope>NUCLEOTIDE SEQUENCE [LARGE SCALE GENOMIC DNA]</scope>
    <source>
        <strain evidence="2 3">CBS 121591</strain>
    </source>
</reference>
<dbReference type="OrthoDB" id="6499973at2759"/>